<dbReference type="Gene3D" id="2.40.50.140">
    <property type="entry name" value="Nucleic acid-binding proteins"/>
    <property type="match status" value="1"/>
</dbReference>
<dbReference type="GO" id="GO:0004386">
    <property type="term" value="F:helicase activity"/>
    <property type="evidence" value="ECO:0007669"/>
    <property type="project" value="UniProtKB-KW"/>
</dbReference>
<feature type="non-terminal residue" evidence="2">
    <location>
        <position position="145"/>
    </location>
</feature>
<proteinExistence type="predicted"/>
<accession>A0A554LJT6</accession>
<dbReference type="Proteomes" id="UP000315589">
    <property type="component" value="Unassembled WGS sequence"/>
</dbReference>
<name>A0A554LJT6_9BACT</name>
<dbReference type="InterPro" id="IPR012340">
    <property type="entry name" value="NA-bd_OB-fold"/>
</dbReference>
<dbReference type="EMBL" id="VMGI01000036">
    <property type="protein sequence ID" value="TSC93098.1"/>
    <property type="molecule type" value="Genomic_DNA"/>
</dbReference>
<evidence type="ECO:0000313" key="2">
    <source>
        <dbReference type="EMBL" id="TSC93098.1"/>
    </source>
</evidence>
<organism evidence="2 3">
    <name type="scientific">Candidatus Berkelbacteria bacterium Licking1014_85</name>
    <dbReference type="NCBI Taxonomy" id="2017148"/>
    <lineage>
        <taxon>Bacteria</taxon>
        <taxon>Candidatus Berkelbacteria</taxon>
    </lineage>
</organism>
<feature type="domain" description="RecG wedge" evidence="1">
    <location>
        <begin position="9"/>
        <end position="139"/>
    </location>
</feature>
<protein>
    <submittedName>
        <fullName evidence="2">ATP-dependent DNA helicase RecG</fullName>
    </submittedName>
</protein>
<dbReference type="Pfam" id="PF17191">
    <property type="entry name" value="RecG_wedge"/>
    <property type="match status" value="1"/>
</dbReference>
<reference evidence="2 3" key="1">
    <citation type="submission" date="2017-07" db="EMBL/GenBank/DDBJ databases">
        <title>Mechanisms for carbon and nitrogen cycling indicate functional differentiation within the Candidate Phyla Radiation.</title>
        <authorList>
            <person name="Danczak R.E."/>
            <person name="Johnston M.D."/>
            <person name="Kenah C."/>
            <person name="Slattery M."/>
            <person name="Wrighton K.C."/>
            <person name="Wilkins M.J."/>
        </authorList>
    </citation>
    <scope>NUCLEOTIDE SEQUENCE [LARGE SCALE GENOMIC DNA]</scope>
    <source>
        <strain evidence="2">Licking1014_85</strain>
    </source>
</reference>
<sequence length="145" mass="17068">MLNNLDANINEIYGVGEKFGKLFQKLNIYTLNDLLFYYPFRYLDFTNPIKVADLEINQFQVIAGKVISVKTTRSFKSKYNITRLLIEDTDNNAIEAIWFNQPFLERTFYPNTFWVFFGEIAYDKNTHEKIIKSPEFSKTKAILPV</sequence>
<evidence type="ECO:0000313" key="3">
    <source>
        <dbReference type="Proteomes" id="UP000315589"/>
    </source>
</evidence>
<keyword evidence="2" id="KW-0347">Helicase</keyword>
<keyword evidence="2" id="KW-0067">ATP-binding</keyword>
<dbReference type="InterPro" id="IPR033454">
    <property type="entry name" value="RecG_wedge"/>
</dbReference>
<dbReference type="AlphaFoldDB" id="A0A554LJT6"/>
<gene>
    <name evidence="2" type="ORF">CEN91_305</name>
</gene>
<keyword evidence="2" id="KW-0378">Hydrolase</keyword>
<dbReference type="SUPFAM" id="SSF50249">
    <property type="entry name" value="Nucleic acid-binding proteins"/>
    <property type="match status" value="1"/>
</dbReference>
<comment type="caution">
    <text evidence="2">The sequence shown here is derived from an EMBL/GenBank/DDBJ whole genome shotgun (WGS) entry which is preliminary data.</text>
</comment>
<keyword evidence="2" id="KW-0547">Nucleotide-binding</keyword>
<evidence type="ECO:0000259" key="1">
    <source>
        <dbReference type="Pfam" id="PF17191"/>
    </source>
</evidence>